<evidence type="ECO:0000313" key="2">
    <source>
        <dbReference type="EMBL" id="CAK9262059.1"/>
    </source>
</evidence>
<reference evidence="2" key="1">
    <citation type="submission" date="2024-02" db="EMBL/GenBank/DDBJ databases">
        <authorList>
            <consortium name="ELIXIR-Norway"/>
            <consortium name="Elixir Norway"/>
        </authorList>
    </citation>
    <scope>NUCLEOTIDE SEQUENCE</scope>
</reference>
<accession>A0ABP0W5J0</accession>
<name>A0ABP0W5J0_9BRYO</name>
<evidence type="ECO:0000313" key="3">
    <source>
        <dbReference type="Proteomes" id="UP001497444"/>
    </source>
</evidence>
<sequence>MNCQPSKNKNPRPERTKNKPPKKKESSPALEEATTAPPPPQQRPFSSVLFPLLYVSPCRHSTRLLTSTRAGLAPPKPLPLPLLPDVKSQTILPCSPTK</sequence>
<feature type="region of interest" description="Disordered" evidence="1">
    <location>
        <begin position="1"/>
        <end position="45"/>
    </location>
</feature>
<feature type="compositionally biased region" description="Polar residues" evidence="1">
    <location>
        <begin position="87"/>
        <end position="98"/>
    </location>
</feature>
<proteinExistence type="predicted"/>
<keyword evidence="3" id="KW-1185">Reference proteome</keyword>
<dbReference type="EMBL" id="OZ020109">
    <property type="protein sequence ID" value="CAK9262059.1"/>
    <property type="molecule type" value="Genomic_DNA"/>
</dbReference>
<feature type="region of interest" description="Disordered" evidence="1">
    <location>
        <begin position="67"/>
        <end position="98"/>
    </location>
</feature>
<gene>
    <name evidence="2" type="ORF">CSSPJE1EN1_LOCUS7537</name>
</gene>
<organism evidence="2 3">
    <name type="scientific">Sphagnum jensenii</name>
    <dbReference type="NCBI Taxonomy" id="128206"/>
    <lineage>
        <taxon>Eukaryota</taxon>
        <taxon>Viridiplantae</taxon>
        <taxon>Streptophyta</taxon>
        <taxon>Embryophyta</taxon>
        <taxon>Bryophyta</taxon>
        <taxon>Sphagnophytina</taxon>
        <taxon>Sphagnopsida</taxon>
        <taxon>Sphagnales</taxon>
        <taxon>Sphagnaceae</taxon>
        <taxon>Sphagnum</taxon>
    </lineage>
</organism>
<dbReference type="Proteomes" id="UP001497444">
    <property type="component" value="Chromosome 14"/>
</dbReference>
<evidence type="ECO:0000256" key="1">
    <source>
        <dbReference type="SAM" id="MobiDB-lite"/>
    </source>
</evidence>
<protein>
    <submittedName>
        <fullName evidence="2">Uncharacterized protein</fullName>
    </submittedName>
</protein>